<dbReference type="InterPro" id="IPR005546">
    <property type="entry name" value="Autotransporte_beta"/>
</dbReference>
<dbReference type="Pfam" id="PF03797">
    <property type="entry name" value="Autotransporter"/>
    <property type="match status" value="1"/>
</dbReference>
<dbReference type="EMBL" id="WNXQ01000003">
    <property type="protein sequence ID" value="MWB77821.1"/>
    <property type="molecule type" value="Genomic_DNA"/>
</dbReference>
<feature type="compositionally biased region" description="Low complexity" evidence="1">
    <location>
        <begin position="140"/>
        <end position="156"/>
    </location>
</feature>
<evidence type="ECO:0000256" key="2">
    <source>
        <dbReference type="SAM" id="SignalP"/>
    </source>
</evidence>
<reference evidence="4 5" key="1">
    <citation type="submission" date="2019-11" db="EMBL/GenBank/DDBJ databases">
        <title>Pseudooceanicola pacifica sp. nov., isolated from deep-sea sediment of the Pacific Ocean.</title>
        <authorList>
            <person name="Lyu L."/>
        </authorList>
    </citation>
    <scope>NUCLEOTIDE SEQUENCE [LARGE SCALE GENOMIC DNA]</scope>
    <source>
        <strain evidence="4 5">216_PA32_1</strain>
    </source>
</reference>
<dbReference type="SMART" id="SM00869">
    <property type="entry name" value="Autotransporter"/>
    <property type="match status" value="1"/>
</dbReference>
<proteinExistence type="predicted"/>
<feature type="domain" description="Autotransporter" evidence="3">
    <location>
        <begin position="228"/>
        <end position="469"/>
    </location>
</feature>
<feature type="region of interest" description="Disordered" evidence="1">
    <location>
        <begin position="108"/>
        <end position="186"/>
    </location>
</feature>
<feature type="compositionally biased region" description="Basic and acidic residues" evidence="1">
    <location>
        <begin position="160"/>
        <end position="171"/>
    </location>
</feature>
<gene>
    <name evidence="4" type="ORF">GLS40_07285</name>
</gene>
<accession>A0A844W4T5</accession>
<keyword evidence="2" id="KW-0732">Signal</keyword>
<evidence type="ECO:0000313" key="5">
    <source>
        <dbReference type="Proteomes" id="UP000443843"/>
    </source>
</evidence>
<dbReference type="Proteomes" id="UP000443843">
    <property type="component" value="Unassembled WGS sequence"/>
</dbReference>
<evidence type="ECO:0000256" key="1">
    <source>
        <dbReference type="SAM" id="MobiDB-lite"/>
    </source>
</evidence>
<keyword evidence="5" id="KW-1185">Reference proteome</keyword>
<organism evidence="4 5">
    <name type="scientific">Pseudooceanicola pacificus</name>
    <dbReference type="NCBI Taxonomy" id="2676438"/>
    <lineage>
        <taxon>Bacteria</taxon>
        <taxon>Pseudomonadati</taxon>
        <taxon>Pseudomonadota</taxon>
        <taxon>Alphaproteobacteria</taxon>
        <taxon>Rhodobacterales</taxon>
        <taxon>Paracoccaceae</taxon>
        <taxon>Pseudooceanicola</taxon>
    </lineage>
</organism>
<dbReference type="AlphaFoldDB" id="A0A844W4T5"/>
<feature type="chain" id="PRO_5032575137" evidence="2">
    <location>
        <begin position="24"/>
        <end position="469"/>
    </location>
</feature>
<feature type="signal peptide" evidence="2">
    <location>
        <begin position="1"/>
        <end position="23"/>
    </location>
</feature>
<sequence length="469" mass="48466">MTRQLLRVLGFGLAALAPAAATAASCNGAMYGPKFRDGNSITYGYSDMDPGERFAFDTINPEAVDNILIRVNYDGQSFLICNDAASCQGASFVARKPAEVQIEMGGRATPGMTFGIEATCTPNTTGPDEDEEPGTGGDDGTPPTDEGTDTGTDTGTQPSEEERAAAEKAAAERAAAIQREKERQARVLSHQVTTLAATGATGAVRSGIASALAARRGGAPGTVGSQGFFLSSQGRSGAPVQAWLSFKGRKYDGTVDGQSYDLTLGVDTTLGNGVVLGGVLSYGTLDVTASGTDVEAKALSYGAYISAPVAENLTIDAQILGARPEYTFGPTSYDADRLSGALRMNYRMTLGAAEVTTFASIAGFSEDHPAAVINAAAVPGHTVSSLTGSLGARADFALSGGVRPYVSLAVDFNRFEDGFGTTTRNTSPRLGLGMTARMGAGTFQVDFDGGEILDGTRDYGLSLGYAMHF</sequence>
<dbReference type="InterPro" id="IPR036709">
    <property type="entry name" value="Autotransporte_beta_dom_sf"/>
</dbReference>
<dbReference type="SUPFAM" id="SSF103515">
    <property type="entry name" value="Autotransporter"/>
    <property type="match status" value="1"/>
</dbReference>
<dbReference type="RefSeq" id="WP_160382079.1">
    <property type="nucleotide sequence ID" value="NZ_WNXQ01000003.1"/>
</dbReference>
<evidence type="ECO:0000259" key="3">
    <source>
        <dbReference type="PROSITE" id="PS51208"/>
    </source>
</evidence>
<dbReference type="Gene3D" id="2.40.128.130">
    <property type="entry name" value="Autotransporter beta-domain"/>
    <property type="match status" value="1"/>
</dbReference>
<dbReference type="PROSITE" id="PS51208">
    <property type="entry name" value="AUTOTRANSPORTER"/>
    <property type="match status" value="1"/>
</dbReference>
<dbReference type="PROSITE" id="PS51257">
    <property type="entry name" value="PROKAR_LIPOPROTEIN"/>
    <property type="match status" value="1"/>
</dbReference>
<name>A0A844W4T5_9RHOB</name>
<evidence type="ECO:0000313" key="4">
    <source>
        <dbReference type="EMBL" id="MWB77821.1"/>
    </source>
</evidence>
<protein>
    <submittedName>
        <fullName evidence="4">Autotransporter domain-containing protein</fullName>
    </submittedName>
</protein>
<comment type="caution">
    <text evidence="4">The sequence shown here is derived from an EMBL/GenBank/DDBJ whole genome shotgun (WGS) entry which is preliminary data.</text>
</comment>